<evidence type="ECO:0000256" key="5">
    <source>
        <dbReference type="ARBA" id="ARBA00023224"/>
    </source>
</evidence>
<evidence type="ECO:0000256" key="1">
    <source>
        <dbReference type="ARBA" id="ARBA00004141"/>
    </source>
</evidence>
<evidence type="ECO:0000313" key="12">
    <source>
        <dbReference type="Proteomes" id="UP000186513"/>
    </source>
</evidence>
<evidence type="ECO:0000256" key="4">
    <source>
        <dbReference type="ARBA" id="ARBA00023136"/>
    </source>
</evidence>
<dbReference type="GO" id="GO:0007165">
    <property type="term" value="P:signal transduction"/>
    <property type="evidence" value="ECO:0007669"/>
    <property type="project" value="UniProtKB-KW"/>
</dbReference>
<comment type="similarity">
    <text evidence="6">Belongs to the methyl-accepting chemotaxis (MCP) protein family.</text>
</comment>
<organism evidence="11 12">
    <name type="scientific">Chitinimonas taiwanensis DSM 18899</name>
    <dbReference type="NCBI Taxonomy" id="1121279"/>
    <lineage>
        <taxon>Bacteria</taxon>
        <taxon>Pseudomonadati</taxon>
        <taxon>Pseudomonadota</taxon>
        <taxon>Betaproteobacteria</taxon>
        <taxon>Neisseriales</taxon>
        <taxon>Chitinibacteraceae</taxon>
        <taxon>Chitinimonas</taxon>
    </lineage>
</organism>
<dbReference type="STRING" id="1121279.SAMN02745887_01026"/>
<dbReference type="OrthoDB" id="9763018at2"/>
<dbReference type="GO" id="GO:0006935">
    <property type="term" value="P:chemotaxis"/>
    <property type="evidence" value="ECO:0007669"/>
    <property type="project" value="UniProtKB-ARBA"/>
</dbReference>
<protein>
    <submittedName>
        <fullName evidence="11">Methyl-accepting chemotaxis protein</fullName>
    </submittedName>
</protein>
<evidence type="ECO:0000256" key="3">
    <source>
        <dbReference type="ARBA" id="ARBA00022989"/>
    </source>
</evidence>
<dbReference type="RefSeq" id="WP_072427551.1">
    <property type="nucleotide sequence ID" value="NZ_FPKR01000003.1"/>
</dbReference>
<dbReference type="CDD" id="cd11386">
    <property type="entry name" value="MCP_signal"/>
    <property type="match status" value="1"/>
</dbReference>
<evidence type="ECO:0000256" key="2">
    <source>
        <dbReference type="ARBA" id="ARBA00022692"/>
    </source>
</evidence>
<dbReference type="SUPFAM" id="SSF58104">
    <property type="entry name" value="Methyl-accepting chemotaxis protein (MCP) signaling domain"/>
    <property type="match status" value="1"/>
</dbReference>
<dbReference type="SUPFAM" id="SSF103190">
    <property type="entry name" value="Sensory domain-like"/>
    <property type="match status" value="1"/>
</dbReference>
<name>A0A1K2HB04_9NEIS</name>
<keyword evidence="12" id="KW-1185">Reference proteome</keyword>
<dbReference type="SMART" id="SM00283">
    <property type="entry name" value="MA"/>
    <property type="match status" value="1"/>
</dbReference>
<sequence>MFSTLQGRVIAAISFVLLPLILGGALLYASSESRRIHSQVDEQAQLQLRNLVDQLSLIDQQVQARVKASIKLLTSRGAAAGPATAGEAVSVKDRSVPELLLGGAPQANQFELVDGVVDIMGGTATLFSKSGSDYVRISTTVKKDGARAIGTVLDPKGRAIAAIQQGQPFYGQVDILGAPYLTAYEPIKDATGNGVGIWYVGYKVDLQALEATVGRASLLQSGFVAVVDDKGKVRFHSKSQDEASAQRIVDNAPADWVRQELPFPEWNFKLVATYPLAEADQAARGPAIMIFVGGLLLAAVLLAVLLGLLKKLVLTPIGGEPSTAVRAAQAIADGDLSQPLAAEQAPPGSMLAAMARMQASLRNMVSEIQGEAVQVNEIAERFKSTSRQIADGSARQSDATTTMAAALEELSISINHITDNAQAALQATEQSAQLSVQGEQVIEQTVTEIRGIAGQVDETAQVIDALSGQTADIFKVVQVIKEVAEQTNLLALNAAIEAARAGEQGRGFAVVADEVRKLAERTAQSTREIASTISAIQAGTQDTAQTMQRTQQRVSQGVELAHQAGEAIKQIEVASADVLRVSAEINTALREQSQASNEIAVNVERVTAMISQNEAASREAAQEAEEMHQVALNLNTTLQRFRL</sequence>
<dbReference type="InterPro" id="IPR029151">
    <property type="entry name" value="Sensor-like_sf"/>
</dbReference>
<reference evidence="11 12" key="1">
    <citation type="submission" date="2016-11" db="EMBL/GenBank/DDBJ databases">
        <authorList>
            <person name="Jaros S."/>
            <person name="Januszkiewicz K."/>
            <person name="Wedrychowicz H."/>
        </authorList>
    </citation>
    <scope>NUCLEOTIDE SEQUENCE [LARGE SCALE GENOMIC DNA]</scope>
    <source>
        <strain evidence="11 12">DSM 18899</strain>
    </source>
</reference>
<dbReference type="PROSITE" id="PS50111">
    <property type="entry name" value="CHEMOTAXIS_TRANSDUC_2"/>
    <property type="match status" value="1"/>
</dbReference>
<dbReference type="Proteomes" id="UP000186513">
    <property type="component" value="Unassembled WGS sequence"/>
</dbReference>
<dbReference type="EMBL" id="FPKR01000003">
    <property type="protein sequence ID" value="SFZ73903.1"/>
    <property type="molecule type" value="Genomic_DNA"/>
</dbReference>
<evidence type="ECO:0000259" key="10">
    <source>
        <dbReference type="PROSITE" id="PS50885"/>
    </source>
</evidence>
<dbReference type="PANTHER" id="PTHR32089:SF119">
    <property type="entry name" value="METHYL-ACCEPTING CHEMOTAXIS PROTEIN CTPL"/>
    <property type="match status" value="1"/>
</dbReference>
<evidence type="ECO:0000256" key="7">
    <source>
        <dbReference type="PROSITE-ProRule" id="PRU00284"/>
    </source>
</evidence>
<keyword evidence="3 8" id="KW-1133">Transmembrane helix</keyword>
<dbReference type="Pfam" id="PF17201">
    <property type="entry name" value="Cache_3-Cache_2"/>
    <property type="match status" value="1"/>
</dbReference>
<keyword evidence="5 7" id="KW-0807">Transducer</keyword>
<evidence type="ECO:0000256" key="8">
    <source>
        <dbReference type="SAM" id="Phobius"/>
    </source>
</evidence>
<dbReference type="Pfam" id="PF00015">
    <property type="entry name" value="MCPsignal"/>
    <property type="match status" value="1"/>
</dbReference>
<dbReference type="Gene3D" id="1.10.287.950">
    <property type="entry name" value="Methyl-accepting chemotaxis protein"/>
    <property type="match status" value="1"/>
</dbReference>
<evidence type="ECO:0000313" key="11">
    <source>
        <dbReference type="EMBL" id="SFZ73903.1"/>
    </source>
</evidence>
<dbReference type="PROSITE" id="PS50885">
    <property type="entry name" value="HAMP"/>
    <property type="match status" value="1"/>
</dbReference>
<keyword evidence="4 8" id="KW-0472">Membrane</keyword>
<dbReference type="InterPro" id="IPR033462">
    <property type="entry name" value="Cache_3-Cache_2"/>
</dbReference>
<dbReference type="InterPro" id="IPR004089">
    <property type="entry name" value="MCPsignal_dom"/>
</dbReference>
<keyword evidence="2 8" id="KW-0812">Transmembrane</keyword>
<dbReference type="InterPro" id="IPR003660">
    <property type="entry name" value="HAMP_dom"/>
</dbReference>
<dbReference type="FunFam" id="1.10.287.950:FF:000001">
    <property type="entry name" value="Methyl-accepting chemotaxis sensory transducer"/>
    <property type="match status" value="1"/>
</dbReference>
<evidence type="ECO:0000256" key="6">
    <source>
        <dbReference type="ARBA" id="ARBA00029447"/>
    </source>
</evidence>
<accession>A0A1K2HB04</accession>
<dbReference type="AlphaFoldDB" id="A0A1K2HB04"/>
<dbReference type="PANTHER" id="PTHR32089">
    <property type="entry name" value="METHYL-ACCEPTING CHEMOTAXIS PROTEIN MCPB"/>
    <property type="match status" value="1"/>
</dbReference>
<feature type="transmembrane region" description="Helical" evidence="8">
    <location>
        <begin position="6"/>
        <end position="29"/>
    </location>
</feature>
<feature type="transmembrane region" description="Helical" evidence="8">
    <location>
        <begin position="288"/>
        <end position="309"/>
    </location>
</feature>
<comment type="subcellular location">
    <subcellularLocation>
        <location evidence="1">Membrane</location>
        <topology evidence="1">Multi-pass membrane protein</topology>
    </subcellularLocation>
</comment>
<feature type="domain" description="HAMP" evidence="10">
    <location>
        <begin position="325"/>
        <end position="366"/>
    </location>
</feature>
<evidence type="ECO:0000259" key="9">
    <source>
        <dbReference type="PROSITE" id="PS50111"/>
    </source>
</evidence>
<dbReference type="GO" id="GO:0016020">
    <property type="term" value="C:membrane"/>
    <property type="evidence" value="ECO:0007669"/>
    <property type="project" value="UniProtKB-SubCell"/>
</dbReference>
<gene>
    <name evidence="11" type="ORF">SAMN02745887_01026</name>
</gene>
<proteinExistence type="inferred from homology"/>
<feature type="domain" description="Methyl-accepting transducer" evidence="9">
    <location>
        <begin position="371"/>
        <end position="607"/>
    </location>
</feature>